<organism evidence="1">
    <name type="scientific">Cyprideis torosa</name>
    <dbReference type="NCBI Taxonomy" id="163714"/>
    <lineage>
        <taxon>Eukaryota</taxon>
        <taxon>Metazoa</taxon>
        <taxon>Ecdysozoa</taxon>
        <taxon>Arthropoda</taxon>
        <taxon>Crustacea</taxon>
        <taxon>Oligostraca</taxon>
        <taxon>Ostracoda</taxon>
        <taxon>Podocopa</taxon>
        <taxon>Podocopida</taxon>
        <taxon>Cytherocopina</taxon>
        <taxon>Cytheroidea</taxon>
        <taxon>Cytherideidae</taxon>
        <taxon>Cyprideis</taxon>
    </lineage>
</organism>
<gene>
    <name evidence="1" type="ORF">CTOB1V02_LOCUS6281</name>
</gene>
<dbReference type="EMBL" id="OB661520">
    <property type="protein sequence ID" value="CAD7228398.1"/>
    <property type="molecule type" value="Genomic_DNA"/>
</dbReference>
<dbReference type="AlphaFoldDB" id="A0A7R8WB72"/>
<sequence length="397" mass="44903">MFRALLSVFLSALLIQQGAATHTELTAFEDVVSGLLLGQHLNLVFNSEECGVDLGGDLVRTISSIPIKLWRWVELESNVTRVSFTHTFVTPFSDEYFYDNVEVAIWNNGTVTIIVNEFIPSGNFYGEVSYVCEMGAGIRIFNHNYGEAWDVARNYDDVKAAIVGGRHVDRVINYEQCEGEPLGGISKRIIGSNDELTYIMREGIPGEHTEFVDQEYVKTDQMDVFAQTTVMDASGQIEVIFESWNLYSWQVDVENILNCDYDDVVTFTLEPEEDEVEYMTYDEMIEGLLSGHELEVVFNTFECVEVPGGGAGPHRVYIENIQQWQIGATANGGSFVQFTTNHFRKDAEPVLEFEQFDIFSDGNMYMSYFRVDQGGGNIHHRENFLCKFGTEARDSHG</sequence>
<feature type="non-terminal residue" evidence="1">
    <location>
        <position position="1"/>
    </location>
</feature>
<name>A0A7R8WB72_9CRUS</name>
<evidence type="ECO:0000313" key="1">
    <source>
        <dbReference type="EMBL" id="CAD7228398.1"/>
    </source>
</evidence>
<reference evidence="1" key="1">
    <citation type="submission" date="2020-11" db="EMBL/GenBank/DDBJ databases">
        <authorList>
            <person name="Tran Van P."/>
        </authorList>
    </citation>
    <scope>NUCLEOTIDE SEQUENCE</scope>
</reference>
<protein>
    <submittedName>
        <fullName evidence="1">Uncharacterized protein</fullName>
    </submittedName>
</protein>
<proteinExistence type="predicted"/>
<accession>A0A7R8WB72</accession>